<dbReference type="STRING" id="857566.A0A1E3PDM2"/>
<dbReference type="Pfam" id="PF08320">
    <property type="entry name" value="PIG-X"/>
    <property type="match status" value="1"/>
</dbReference>
<dbReference type="AlphaFoldDB" id="A0A1E3PDM2"/>
<dbReference type="GO" id="GO:0000030">
    <property type="term" value="F:mannosyltransferase activity"/>
    <property type="evidence" value="ECO:0007669"/>
    <property type="project" value="TreeGrafter"/>
</dbReference>
<dbReference type="UniPathway" id="UPA00196"/>
<feature type="transmembrane region" description="Helical" evidence="11">
    <location>
        <begin position="501"/>
        <end position="526"/>
    </location>
</feature>
<evidence type="ECO:0000256" key="1">
    <source>
        <dbReference type="ARBA" id="ARBA00004643"/>
    </source>
</evidence>
<evidence type="ECO:0000256" key="7">
    <source>
        <dbReference type="ARBA" id="ARBA00022824"/>
    </source>
</evidence>
<evidence type="ECO:0000256" key="2">
    <source>
        <dbReference type="ARBA" id="ARBA00004687"/>
    </source>
</evidence>
<evidence type="ECO:0000256" key="4">
    <source>
        <dbReference type="ARBA" id="ARBA00020410"/>
    </source>
</evidence>
<gene>
    <name evidence="12" type="ORF">NADFUDRAFT_47873</name>
</gene>
<dbReference type="GO" id="GO:0006506">
    <property type="term" value="P:GPI anchor biosynthetic process"/>
    <property type="evidence" value="ECO:0007669"/>
    <property type="project" value="UniProtKB-UniPathway"/>
</dbReference>
<dbReference type="PANTHER" id="PTHR28533">
    <property type="entry name" value="PROTEIN PBN1"/>
    <property type="match status" value="1"/>
</dbReference>
<organism evidence="12 13">
    <name type="scientific">Nadsonia fulvescens var. elongata DSM 6958</name>
    <dbReference type="NCBI Taxonomy" id="857566"/>
    <lineage>
        <taxon>Eukaryota</taxon>
        <taxon>Fungi</taxon>
        <taxon>Dikarya</taxon>
        <taxon>Ascomycota</taxon>
        <taxon>Saccharomycotina</taxon>
        <taxon>Dipodascomycetes</taxon>
        <taxon>Dipodascales</taxon>
        <taxon>Dipodascales incertae sedis</taxon>
        <taxon>Nadsonia</taxon>
    </lineage>
</organism>
<keyword evidence="7 11" id="KW-0256">Endoplasmic reticulum</keyword>
<comment type="pathway">
    <text evidence="2 11">Glycolipid biosynthesis; glycosylphosphatidylinositol-anchor biosynthesis.</text>
</comment>
<evidence type="ECO:0000256" key="9">
    <source>
        <dbReference type="ARBA" id="ARBA00023136"/>
    </source>
</evidence>
<dbReference type="InterPro" id="IPR013233">
    <property type="entry name" value="PIG-X/PBN1"/>
</dbReference>
<keyword evidence="10" id="KW-0325">Glycoprotein</keyword>
<protein>
    <recommendedName>
        <fullName evidence="4 11">Protein PBN1</fullName>
    </recommendedName>
</protein>
<proteinExistence type="inferred from homology"/>
<evidence type="ECO:0000256" key="8">
    <source>
        <dbReference type="ARBA" id="ARBA00022989"/>
    </source>
</evidence>
<dbReference type="OrthoDB" id="5546453at2759"/>
<keyword evidence="6 11" id="KW-0812">Transmembrane</keyword>
<dbReference type="GO" id="GO:1990529">
    <property type="term" value="C:glycosylphosphatidylinositol-mannosyltransferase I complex"/>
    <property type="evidence" value="ECO:0007669"/>
    <property type="project" value="TreeGrafter"/>
</dbReference>
<evidence type="ECO:0000256" key="10">
    <source>
        <dbReference type="ARBA" id="ARBA00023180"/>
    </source>
</evidence>
<evidence type="ECO:0000256" key="11">
    <source>
        <dbReference type="RuleBase" id="RU366056"/>
    </source>
</evidence>
<reference evidence="12 13" key="1">
    <citation type="journal article" date="2016" name="Proc. Natl. Acad. Sci. U.S.A.">
        <title>Comparative genomics of biotechnologically important yeasts.</title>
        <authorList>
            <person name="Riley R."/>
            <person name="Haridas S."/>
            <person name="Wolfe K.H."/>
            <person name="Lopes M.R."/>
            <person name="Hittinger C.T."/>
            <person name="Goeker M."/>
            <person name="Salamov A.A."/>
            <person name="Wisecaver J.H."/>
            <person name="Long T.M."/>
            <person name="Calvey C.H."/>
            <person name="Aerts A.L."/>
            <person name="Barry K.W."/>
            <person name="Choi C."/>
            <person name="Clum A."/>
            <person name="Coughlan A.Y."/>
            <person name="Deshpande S."/>
            <person name="Douglass A.P."/>
            <person name="Hanson S.J."/>
            <person name="Klenk H.-P."/>
            <person name="LaButti K.M."/>
            <person name="Lapidus A."/>
            <person name="Lindquist E.A."/>
            <person name="Lipzen A.M."/>
            <person name="Meier-Kolthoff J.P."/>
            <person name="Ohm R.A."/>
            <person name="Otillar R.P."/>
            <person name="Pangilinan J.L."/>
            <person name="Peng Y."/>
            <person name="Rokas A."/>
            <person name="Rosa C.A."/>
            <person name="Scheuner C."/>
            <person name="Sibirny A.A."/>
            <person name="Slot J.C."/>
            <person name="Stielow J.B."/>
            <person name="Sun H."/>
            <person name="Kurtzman C.P."/>
            <person name="Blackwell M."/>
            <person name="Grigoriev I.V."/>
            <person name="Jeffries T.W."/>
        </authorList>
    </citation>
    <scope>NUCLEOTIDE SEQUENCE [LARGE SCALE GENOMIC DNA]</scope>
    <source>
        <strain evidence="12 13">DSM 6958</strain>
    </source>
</reference>
<sequence length="547" mass="62330">MTQSNQFIRRRHTFIVDLENDDLIDGKDSFEFTDDNQLIIRDFSTPRQDRVTIPLNAFAPENPFYKALNSVDKFQFTWAKDEKYQKVPPFEEVIEPGVHIDIVEKTESVTDWDSLQQGFESLGINLNSTTMIEGPGTRSYSAPLPSIETLVNKLIQFLCHGEAEDSQCFTDRNDLKYADSLTFNFGRDPLKSNQQKTDLVFEIYWSGSARQKMAEELGIKEQVLTKGIDGASTSQKVEIGLLNTHPSMKIEDELVLTGIIRELGSPHAEKILLNIAPRHLILRDQSYDVKFHKPLGLHPRQQITLYNARPPLNPEHAECSIFAKYTIPKSLFLDKYQLADLDRSTSAKDATGKLVALWGESDLEAPVWNVEGWGSEALVQIFDPKEPNNPNPLSFTPNTKSKFEFVFPLHSRYEVPLMNITVHDEQIAWPLLFWACEKKNYNPADELTDMKFHQESAKKIMSSPFYRSSIGGFNELFGQDVSFHHLEPAQNRLQSSFHIPVVLFSCYNVVGLFTILSILGGFLWIIRKIMAKPVLKKEKVAASPKQD</sequence>
<keyword evidence="8 11" id="KW-1133">Transmembrane helix</keyword>
<dbReference type="Proteomes" id="UP000095009">
    <property type="component" value="Unassembled WGS sequence"/>
</dbReference>
<comment type="similarity">
    <text evidence="3 11">Belongs to the PIGX family.</text>
</comment>
<dbReference type="PANTHER" id="PTHR28533:SF1">
    <property type="entry name" value="PROTEIN PBN1"/>
    <property type="match status" value="1"/>
</dbReference>
<evidence type="ECO:0000313" key="12">
    <source>
        <dbReference type="EMBL" id="ODQ63481.1"/>
    </source>
</evidence>
<dbReference type="SMART" id="SM00780">
    <property type="entry name" value="PIG-X"/>
    <property type="match status" value="1"/>
</dbReference>
<dbReference type="GO" id="GO:0005789">
    <property type="term" value="C:endoplasmic reticulum membrane"/>
    <property type="evidence" value="ECO:0007669"/>
    <property type="project" value="UniProtKB-SubCell"/>
</dbReference>
<name>A0A1E3PDM2_9ASCO</name>
<comment type="function">
    <text evidence="11">Required for proper folding and/or the stability of a subset of proteins in the endoplasmic reticulum. Component of glycosylphosphatidylinositol-mannosyltransferase 1 which transfers the first of the 4 mannoses in the GPI-anchor precursors during GPI-anchor biosynthesis. Probably acts by stabilizing the mannosyltransferase GPI14.</text>
</comment>
<accession>A0A1E3PDM2</accession>
<dbReference type="EMBL" id="KV454414">
    <property type="protein sequence ID" value="ODQ63481.1"/>
    <property type="molecule type" value="Genomic_DNA"/>
</dbReference>
<keyword evidence="9 11" id="KW-0472">Membrane</keyword>
<keyword evidence="13" id="KW-1185">Reference proteome</keyword>
<evidence type="ECO:0000313" key="13">
    <source>
        <dbReference type="Proteomes" id="UP000095009"/>
    </source>
</evidence>
<evidence type="ECO:0000256" key="6">
    <source>
        <dbReference type="ARBA" id="ARBA00022692"/>
    </source>
</evidence>
<evidence type="ECO:0000256" key="5">
    <source>
        <dbReference type="ARBA" id="ARBA00022502"/>
    </source>
</evidence>
<evidence type="ECO:0000256" key="3">
    <source>
        <dbReference type="ARBA" id="ARBA00010345"/>
    </source>
</evidence>
<keyword evidence="5 11" id="KW-0337">GPI-anchor biosynthesis</keyword>
<comment type="subcellular location">
    <subcellularLocation>
        <location evidence="11">Endoplasmic reticulum membrane</location>
        <topology evidence="11">Single-pass membrane protein</topology>
    </subcellularLocation>
    <subcellularLocation>
        <location evidence="1">Endoplasmic reticulum membrane</location>
        <topology evidence="1">Single-pass type III membrane protein</topology>
    </subcellularLocation>
</comment>
<dbReference type="InterPro" id="IPR042322">
    <property type="entry name" value="Pbn1"/>
</dbReference>